<dbReference type="AlphaFoldDB" id="X7ZWC4"/>
<evidence type="ECO:0000256" key="1">
    <source>
        <dbReference type="SAM" id="MobiDB-lite"/>
    </source>
</evidence>
<protein>
    <submittedName>
        <fullName evidence="2">Uncharacterized protein</fullName>
    </submittedName>
</protein>
<name>X7ZWC4_MYCXE</name>
<reference evidence="2" key="1">
    <citation type="submission" date="2014-01" db="EMBL/GenBank/DDBJ databases">
        <authorList>
            <person name="Brown-Elliot B."/>
            <person name="Wallace R."/>
            <person name="Lenaerts A."/>
            <person name="Ordway D."/>
            <person name="DeGroote M.A."/>
            <person name="Parker T."/>
            <person name="Sizemore C."/>
            <person name="Tallon L.J."/>
            <person name="Sadzewicz L.K."/>
            <person name="Sengamalay N."/>
            <person name="Fraser C.M."/>
            <person name="Hine E."/>
            <person name="Shefchek K.A."/>
            <person name="Das S.P."/>
            <person name="Tettelin H."/>
        </authorList>
    </citation>
    <scope>NUCLEOTIDE SEQUENCE [LARGE SCALE GENOMIC DNA]</scope>
    <source>
        <strain evidence="2">4042</strain>
    </source>
</reference>
<accession>X7ZWC4</accession>
<dbReference type="EMBL" id="JAOB01000069">
    <property type="protein sequence ID" value="EUA23569.1"/>
    <property type="molecule type" value="Genomic_DNA"/>
</dbReference>
<proteinExistence type="predicted"/>
<organism evidence="2">
    <name type="scientific">Mycobacterium xenopi 4042</name>
    <dbReference type="NCBI Taxonomy" id="1299334"/>
    <lineage>
        <taxon>Bacteria</taxon>
        <taxon>Bacillati</taxon>
        <taxon>Actinomycetota</taxon>
        <taxon>Actinomycetes</taxon>
        <taxon>Mycobacteriales</taxon>
        <taxon>Mycobacteriaceae</taxon>
        <taxon>Mycobacterium</taxon>
    </lineage>
</organism>
<comment type="caution">
    <text evidence="2">The sequence shown here is derived from an EMBL/GenBank/DDBJ whole genome shotgun (WGS) entry which is preliminary data.</text>
</comment>
<feature type="region of interest" description="Disordered" evidence="1">
    <location>
        <begin position="1"/>
        <end position="47"/>
    </location>
</feature>
<gene>
    <name evidence="2" type="ORF">I553_5485</name>
</gene>
<sequence length="47" mass="5233">MGEHQITAEGFSPTRLTTTANWLPCAPTGRWTAPPRPRGRSRRRADA</sequence>
<feature type="compositionally biased region" description="Basic residues" evidence="1">
    <location>
        <begin position="37"/>
        <end position="47"/>
    </location>
</feature>
<evidence type="ECO:0000313" key="2">
    <source>
        <dbReference type="EMBL" id="EUA23569.1"/>
    </source>
</evidence>